<dbReference type="HOGENOM" id="CLU_082718_0_0_10"/>
<dbReference type="CDD" id="cd13120">
    <property type="entry name" value="BF2867_like_N"/>
    <property type="match status" value="1"/>
</dbReference>
<comment type="caution">
    <text evidence="1">The sequence shown here is derived from an EMBL/GenBank/DDBJ whole genome shotgun (WGS) entry which is preliminary data.</text>
</comment>
<dbReference type="RefSeq" id="WP_028729290.1">
    <property type="nucleotide sequence ID" value="NZ_KE386763.1"/>
</dbReference>
<reference evidence="1 2" key="1">
    <citation type="submission" date="2013-04" db="EMBL/GenBank/DDBJ databases">
        <title>The Genome Sequence of Parabacteroides gordonii DSM 23371.</title>
        <authorList>
            <consortium name="The Broad Institute Genomics Platform"/>
            <person name="Earl A."/>
            <person name="Ward D."/>
            <person name="Feldgarden M."/>
            <person name="Gevers D."/>
            <person name="Martens E."/>
            <person name="Sakamoto M."/>
            <person name="Benno Y."/>
            <person name="Suzuki N."/>
            <person name="Matsunaga N."/>
            <person name="Koshihara K."/>
            <person name="Seki M."/>
            <person name="Komiya H."/>
            <person name="Walker B."/>
            <person name="Young S."/>
            <person name="Zeng Q."/>
            <person name="Gargeya S."/>
            <person name="Fitzgerald M."/>
            <person name="Haas B."/>
            <person name="Abouelleil A."/>
            <person name="Allen A.W."/>
            <person name="Alvarado L."/>
            <person name="Arachchi H.M."/>
            <person name="Berlin A.M."/>
            <person name="Chapman S.B."/>
            <person name="Gainer-Dewar J."/>
            <person name="Goldberg J."/>
            <person name="Griggs A."/>
            <person name="Gujja S."/>
            <person name="Hansen M."/>
            <person name="Howarth C."/>
            <person name="Imamovic A."/>
            <person name="Ireland A."/>
            <person name="Larimer J."/>
            <person name="McCowan C."/>
            <person name="Murphy C."/>
            <person name="Pearson M."/>
            <person name="Poon T.W."/>
            <person name="Priest M."/>
            <person name="Roberts A."/>
            <person name="Saif S."/>
            <person name="Shea T."/>
            <person name="Sisk P."/>
            <person name="Sykes S."/>
            <person name="Wortman J."/>
            <person name="Nusbaum C."/>
            <person name="Birren B."/>
        </authorList>
    </citation>
    <scope>NUCLEOTIDE SEQUENCE [LARGE SCALE GENOMIC DNA]</scope>
    <source>
        <strain evidence="1 2">MS-1</strain>
    </source>
</reference>
<evidence type="ECO:0000313" key="1">
    <source>
        <dbReference type="EMBL" id="KKB50650.1"/>
    </source>
</evidence>
<name>A0A0F5IZL4_9BACT</name>
<keyword evidence="2" id="KW-1185">Reference proteome</keyword>
<accession>A0A0F5IZL4</accession>
<dbReference type="EMBL" id="AQHW01000020">
    <property type="protein sequence ID" value="KKB50650.1"/>
    <property type="molecule type" value="Genomic_DNA"/>
</dbReference>
<dbReference type="PROSITE" id="PS51257">
    <property type="entry name" value="PROKAR_LIPOPROTEIN"/>
    <property type="match status" value="1"/>
</dbReference>
<gene>
    <name evidence="1" type="ORF">HMPREF1536_04189</name>
</gene>
<dbReference type="STRING" id="1203610.HMPREF1536_04189"/>
<protein>
    <recommendedName>
        <fullName evidence="3">Fimbrillin family protein</fullName>
    </recommendedName>
</protein>
<dbReference type="Proteomes" id="UP000033035">
    <property type="component" value="Unassembled WGS sequence"/>
</dbReference>
<proteinExistence type="predicted"/>
<dbReference type="PATRIC" id="fig|1203610.3.peg.4263"/>
<dbReference type="AlphaFoldDB" id="A0A0F5IZL4"/>
<sequence>MSELNIKTVYLAGYLLLSLTACSSEERLNTGEGEGHLLEIGASISEPVTSRALGAVSYEKSSFVGNDIIKIGTSANNLSTNGISYTYKNKSGTLRWLPTEGGDGITTNGTGSYYASYDPVGFSKILANQSTVDAYQKSNRLITDATSVSGNKVNFSFYPAASKITVTVEYQDALHVGVKVQLIGNNLCGTSTSDAVTLYSVTSTGKKHLYVAIVYPEVNKKYKIQVTSKATSTSSSLDLKTYPSSGEETRTLKAGCNYTYNFTSTFGLILNSVSVEDFKTGTGNGTGDNWGAS</sequence>
<evidence type="ECO:0000313" key="2">
    <source>
        <dbReference type="Proteomes" id="UP000033035"/>
    </source>
</evidence>
<organism evidence="1 2">
    <name type="scientific">Parabacteroides gordonii MS-1 = DSM 23371</name>
    <dbReference type="NCBI Taxonomy" id="1203610"/>
    <lineage>
        <taxon>Bacteria</taxon>
        <taxon>Pseudomonadati</taxon>
        <taxon>Bacteroidota</taxon>
        <taxon>Bacteroidia</taxon>
        <taxon>Bacteroidales</taxon>
        <taxon>Tannerellaceae</taxon>
        <taxon>Parabacteroides</taxon>
    </lineage>
</organism>
<evidence type="ECO:0008006" key="3">
    <source>
        <dbReference type="Google" id="ProtNLM"/>
    </source>
</evidence>